<evidence type="ECO:0000259" key="2">
    <source>
        <dbReference type="Pfam" id="PF04676"/>
    </source>
</evidence>
<feature type="compositionally biased region" description="Basic residues" evidence="1">
    <location>
        <begin position="292"/>
        <end position="301"/>
    </location>
</feature>
<sequence>MSSKIVVVGDVNGQFVDVFKKISALHAKNAFSFALIAGNLFSDPVTATDQDDENVKNLIEGKTDVPLPTYFALGTCGLPQRIIDRLQSSAGEVCPNLYFLGKRTTIKTSEGIKIVALGGSLDTNITAGISKDKYSPFYSEDDAKVLRGANSADILVTSQWPAAIRTGSKIEVDFLGRDPTSQQCIAELCSALKPRYHFSISSEAFYEREPFFHASSEVAPDTYPVTRFLSLASYGNARKQKWIYAFSIDPSAAPPIAITPGTTASPLSFVGKKRPAQPSQESSYRFSTDSSHHRRPHKRARAAPPTSGECFFCLSNPNLATHLITSIGTDAYLTTAKGPLSTSSTYDSLDFPSHILIIPLTHTPTLAAIRPDDDRRNVYNEMQRYRRALQSMLTVVGGSKLGAVTWEVSRAGGIHTHWQFLPVPIDLIRRGLVEAAFKVEAENERYPAFQKRDVGDGADEQSDFFRVLIWSPLGKASGESNESDELRMQGKETPLVLPLDASFRFDLQFGRRVLAKLLGLEKRAHWQDCGQTHEDEVADAEEFKKAFKPFDFSLEE</sequence>
<proteinExistence type="predicted"/>
<evidence type="ECO:0008006" key="6">
    <source>
        <dbReference type="Google" id="ProtNLM"/>
    </source>
</evidence>
<dbReference type="Pfam" id="PF04677">
    <property type="entry name" value="CwfJ_C_1"/>
    <property type="match status" value="1"/>
</dbReference>
<evidence type="ECO:0000259" key="3">
    <source>
        <dbReference type="Pfam" id="PF04677"/>
    </source>
</evidence>
<dbReference type="Pfam" id="PF04676">
    <property type="entry name" value="CwfJ_C_2"/>
    <property type="match status" value="1"/>
</dbReference>
<protein>
    <recommendedName>
        <fullName evidence="6">Cwf19-like C-terminal domain-containing protein</fullName>
    </recommendedName>
</protein>
<dbReference type="InterPro" id="IPR040194">
    <property type="entry name" value="Cwf19-like"/>
</dbReference>
<comment type="caution">
    <text evidence="4">The sequence shown here is derived from an EMBL/GenBank/DDBJ whole genome shotgun (WGS) entry which is preliminary data.</text>
</comment>
<dbReference type="CDD" id="cd07380">
    <property type="entry name" value="MPP_CWF19_N"/>
    <property type="match status" value="1"/>
</dbReference>
<organism evidence="4 5">
    <name type="scientific">Coniosporium apollinis</name>
    <dbReference type="NCBI Taxonomy" id="61459"/>
    <lineage>
        <taxon>Eukaryota</taxon>
        <taxon>Fungi</taxon>
        <taxon>Dikarya</taxon>
        <taxon>Ascomycota</taxon>
        <taxon>Pezizomycotina</taxon>
        <taxon>Dothideomycetes</taxon>
        <taxon>Dothideomycetes incertae sedis</taxon>
        <taxon>Coniosporium</taxon>
    </lineage>
</organism>
<dbReference type="EMBL" id="JAPDRL010000031">
    <property type="protein sequence ID" value="KAJ9665175.1"/>
    <property type="molecule type" value="Genomic_DNA"/>
</dbReference>
<dbReference type="SUPFAM" id="SSF54197">
    <property type="entry name" value="HIT-like"/>
    <property type="match status" value="1"/>
</dbReference>
<feature type="domain" description="Cwf19-like C-terminal" evidence="3">
    <location>
        <begin position="306"/>
        <end position="428"/>
    </location>
</feature>
<dbReference type="InterPro" id="IPR006768">
    <property type="entry name" value="Cwf19-like_C_dom-1"/>
</dbReference>
<keyword evidence="5" id="KW-1185">Reference proteome</keyword>
<dbReference type="Proteomes" id="UP001172684">
    <property type="component" value="Unassembled WGS sequence"/>
</dbReference>
<name>A0ABQ9NS03_9PEZI</name>
<dbReference type="InterPro" id="IPR036265">
    <property type="entry name" value="HIT-like_sf"/>
</dbReference>
<feature type="region of interest" description="Disordered" evidence="1">
    <location>
        <begin position="267"/>
        <end position="305"/>
    </location>
</feature>
<evidence type="ECO:0000313" key="5">
    <source>
        <dbReference type="Proteomes" id="UP001172684"/>
    </source>
</evidence>
<gene>
    <name evidence="4" type="ORF">H2201_004649</name>
</gene>
<evidence type="ECO:0000313" key="4">
    <source>
        <dbReference type="EMBL" id="KAJ9665175.1"/>
    </source>
</evidence>
<dbReference type="PANTHER" id="PTHR12072">
    <property type="entry name" value="CWF19, CELL CYCLE CONTROL PROTEIN"/>
    <property type="match status" value="1"/>
</dbReference>
<dbReference type="PANTHER" id="PTHR12072:SF4">
    <property type="entry name" value="CWF19-LIKE PROTEIN 1"/>
    <property type="match status" value="1"/>
</dbReference>
<reference evidence="4" key="1">
    <citation type="submission" date="2022-10" db="EMBL/GenBank/DDBJ databases">
        <title>Culturing micro-colonial fungi from biological soil crusts in the Mojave desert and describing Neophaeococcomyces mojavensis, and introducing the new genera and species Taxawa tesnikishii.</title>
        <authorList>
            <person name="Kurbessoian T."/>
            <person name="Stajich J.E."/>
        </authorList>
    </citation>
    <scope>NUCLEOTIDE SEQUENCE</scope>
    <source>
        <strain evidence="4">TK_1</strain>
    </source>
</reference>
<dbReference type="InterPro" id="IPR006767">
    <property type="entry name" value="Cwf19-like_C_dom-2"/>
</dbReference>
<accession>A0ABQ9NS03</accession>
<feature type="compositionally biased region" description="Polar residues" evidence="1">
    <location>
        <begin position="277"/>
        <end position="289"/>
    </location>
</feature>
<feature type="domain" description="Cwf19-like protein C-terminal" evidence="2">
    <location>
        <begin position="495"/>
        <end position="552"/>
    </location>
</feature>
<evidence type="ECO:0000256" key="1">
    <source>
        <dbReference type="SAM" id="MobiDB-lite"/>
    </source>
</evidence>